<gene>
    <name evidence="2" type="ORF">CR152_13315</name>
</gene>
<evidence type="ECO:0000313" key="2">
    <source>
        <dbReference type="EMBL" id="ATQ75388.1"/>
    </source>
</evidence>
<dbReference type="RefSeq" id="WP_099875347.1">
    <property type="nucleotide sequence ID" value="NZ_CP024608.1"/>
</dbReference>
<reference evidence="2" key="1">
    <citation type="submission" date="2017-10" db="EMBL/GenBank/DDBJ databases">
        <title>Massilia psychrophilum sp. nov., a novel purple-pigmented bacterium isolated from Tianshan glacier, Xinjiang Municipality, China.</title>
        <authorList>
            <person name="Wang H."/>
        </authorList>
    </citation>
    <scope>NUCLEOTIDE SEQUENCE [LARGE SCALE GENOMIC DNA]</scope>
    <source>
        <strain evidence="2">B2</strain>
    </source>
</reference>
<organism evidence="2 3">
    <name type="scientific">Massilia violaceinigra</name>
    <dbReference type="NCBI Taxonomy" id="2045208"/>
    <lineage>
        <taxon>Bacteria</taxon>
        <taxon>Pseudomonadati</taxon>
        <taxon>Pseudomonadota</taxon>
        <taxon>Betaproteobacteria</taxon>
        <taxon>Burkholderiales</taxon>
        <taxon>Oxalobacteraceae</taxon>
        <taxon>Telluria group</taxon>
        <taxon>Massilia</taxon>
    </lineage>
</organism>
<dbReference type="InterPro" id="IPR050834">
    <property type="entry name" value="Glycosyltransf_2"/>
</dbReference>
<dbReference type="InterPro" id="IPR001173">
    <property type="entry name" value="Glyco_trans_2-like"/>
</dbReference>
<dbReference type="PANTHER" id="PTHR43685">
    <property type="entry name" value="GLYCOSYLTRANSFERASE"/>
    <property type="match status" value="1"/>
</dbReference>
<keyword evidence="3" id="KW-1185">Reference proteome</keyword>
<dbReference type="InterPro" id="IPR029044">
    <property type="entry name" value="Nucleotide-diphossugar_trans"/>
</dbReference>
<dbReference type="Pfam" id="PF00535">
    <property type="entry name" value="Glycos_transf_2"/>
    <property type="match status" value="1"/>
</dbReference>
<evidence type="ECO:0000313" key="3">
    <source>
        <dbReference type="Proteomes" id="UP000229897"/>
    </source>
</evidence>
<dbReference type="Proteomes" id="UP000229897">
    <property type="component" value="Chromosome"/>
</dbReference>
<dbReference type="SUPFAM" id="SSF53448">
    <property type="entry name" value="Nucleotide-diphospho-sugar transferases"/>
    <property type="match status" value="1"/>
</dbReference>
<dbReference type="EMBL" id="CP024608">
    <property type="protein sequence ID" value="ATQ75388.1"/>
    <property type="molecule type" value="Genomic_DNA"/>
</dbReference>
<dbReference type="Gene3D" id="3.90.550.10">
    <property type="entry name" value="Spore Coat Polysaccharide Biosynthesis Protein SpsA, Chain A"/>
    <property type="match status" value="1"/>
</dbReference>
<sequence length="367" mass="41080">MATHAPAPQPLLSIIVPAYNVQHYIGPCLDSVLDQMGSAHELIVIDDGSSDATLARIRALLATRPDIAAQVLAQDNQGIAVARNHGLAAARGEYIVFVDSDDRLLAGSLAALEQAIAEHHPDVIACDFRMWYPDQEAKSHRVGMRYPPGLLSDQATILNTFFADRQMYVWANIFRRAIYQQLDAPVFPPGRVFEDMSTLPRLLSQCASMVYVPHAIIDYRQHAASITKLISEKWCMDLAAALSVARKHLDQRGVDESVKTHFDIAAAYFYIGVVKDSYELPRADGRRVRARIKPIFVESLYGDCASMLEAARGVETVSYDRSHDARTIRQVERALAGSFVFRFRQTASRKIKVWKRLRRNRKLAAGF</sequence>
<accession>A0A2D2DK80</accession>
<protein>
    <recommendedName>
        <fullName evidence="1">Glycosyltransferase 2-like domain-containing protein</fullName>
    </recommendedName>
</protein>
<evidence type="ECO:0000259" key="1">
    <source>
        <dbReference type="Pfam" id="PF00535"/>
    </source>
</evidence>
<proteinExistence type="predicted"/>
<dbReference type="AlphaFoldDB" id="A0A2D2DK80"/>
<dbReference type="PANTHER" id="PTHR43685:SF2">
    <property type="entry name" value="GLYCOSYLTRANSFERASE 2-LIKE DOMAIN-CONTAINING PROTEIN"/>
    <property type="match status" value="1"/>
</dbReference>
<feature type="domain" description="Glycosyltransferase 2-like" evidence="1">
    <location>
        <begin position="13"/>
        <end position="143"/>
    </location>
</feature>
<dbReference type="CDD" id="cd00761">
    <property type="entry name" value="Glyco_tranf_GTA_type"/>
    <property type="match status" value="1"/>
</dbReference>
<dbReference type="OrthoDB" id="9798249at2"/>
<name>A0A2D2DK80_9BURK</name>
<dbReference type="KEGG" id="mass:CR152_13315"/>